<reference evidence="2" key="2">
    <citation type="submission" date="2015-03" db="UniProtKB">
        <authorList>
            <consortium name="EnsemblPlants"/>
        </authorList>
    </citation>
    <scope>IDENTIFICATION</scope>
</reference>
<protein>
    <recommendedName>
        <fullName evidence="4">DUF834 domain-containing protein</fullName>
    </recommendedName>
</protein>
<proteinExistence type="predicted"/>
<feature type="compositionally biased region" description="Basic and acidic residues" evidence="1">
    <location>
        <begin position="94"/>
        <end position="105"/>
    </location>
</feature>
<dbReference type="Gramene" id="OBART02G14960.1">
    <property type="protein sequence ID" value="OBART02G14960.1"/>
    <property type="gene ID" value="OBART02G14960"/>
</dbReference>
<keyword evidence="3" id="KW-1185">Reference proteome</keyword>
<dbReference type="HOGENOM" id="CLU_2007410_0_0_1"/>
<evidence type="ECO:0008006" key="4">
    <source>
        <dbReference type="Google" id="ProtNLM"/>
    </source>
</evidence>
<dbReference type="PaxDb" id="65489-OBART02G14960.1"/>
<feature type="region of interest" description="Disordered" evidence="1">
    <location>
        <begin position="1"/>
        <end position="22"/>
    </location>
</feature>
<feature type="region of interest" description="Disordered" evidence="1">
    <location>
        <begin position="64"/>
        <end position="108"/>
    </location>
</feature>
<dbReference type="AlphaFoldDB" id="A0A0D3F4K9"/>
<organism evidence="2">
    <name type="scientific">Oryza barthii</name>
    <dbReference type="NCBI Taxonomy" id="65489"/>
    <lineage>
        <taxon>Eukaryota</taxon>
        <taxon>Viridiplantae</taxon>
        <taxon>Streptophyta</taxon>
        <taxon>Embryophyta</taxon>
        <taxon>Tracheophyta</taxon>
        <taxon>Spermatophyta</taxon>
        <taxon>Magnoliopsida</taxon>
        <taxon>Liliopsida</taxon>
        <taxon>Poales</taxon>
        <taxon>Poaceae</taxon>
        <taxon>BOP clade</taxon>
        <taxon>Oryzoideae</taxon>
        <taxon>Oryzeae</taxon>
        <taxon>Oryzinae</taxon>
        <taxon>Oryza</taxon>
    </lineage>
</organism>
<sequence length="124" mass="13095">MARASGRNDGGGYAGRSGESKAARWGRMMMAVVRMAARIDGGGGGAAVASPAVGRRWRRWRWGRTERASGRINGGGDAGATEDGEDEAASGREQGGEDSARREATDADGWLRAIRNRECVELAE</sequence>
<dbReference type="Proteomes" id="UP000026960">
    <property type="component" value="Chromosome 2"/>
</dbReference>
<dbReference type="EnsemblPlants" id="OBART02G14960.1">
    <property type="protein sequence ID" value="OBART02G14960.1"/>
    <property type="gene ID" value="OBART02G14960"/>
</dbReference>
<reference evidence="2" key="1">
    <citation type="journal article" date="2009" name="Rice">
        <title>De Novo Next Generation Sequencing of Plant Genomes.</title>
        <authorList>
            <person name="Rounsley S."/>
            <person name="Marri P.R."/>
            <person name="Yu Y."/>
            <person name="He R."/>
            <person name="Sisneros N."/>
            <person name="Goicoechea J.L."/>
            <person name="Lee S.J."/>
            <person name="Angelova A."/>
            <person name="Kudrna D."/>
            <person name="Luo M."/>
            <person name="Affourtit J."/>
            <person name="Desany B."/>
            <person name="Knight J."/>
            <person name="Niazi F."/>
            <person name="Egholm M."/>
            <person name="Wing R.A."/>
        </authorList>
    </citation>
    <scope>NUCLEOTIDE SEQUENCE [LARGE SCALE GENOMIC DNA]</scope>
    <source>
        <strain evidence="2">cv. IRGC 105608</strain>
    </source>
</reference>
<evidence type="ECO:0000313" key="3">
    <source>
        <dbReference type="Proteomes" id="UP000026960"/>
    </source>
</evidence>
<name>A0A0D3F4K9_9ORYZ</name>
<evidence type="ECO:0000256" key="1">
    <source>
        <dbReference type="SAM" id="MobiDB-lite"/>
    </source>
</evidence>
<evidence type="ECO:0000313" key="2">
    <source>
        <dbReference type="EnsemblPlants" id="OBART02G14960.1"/>
    </source>
</evidence>
<accession>A0A0D3F4K9</accession>